<evidence type="ECO:0000256" key="1">
    <source>
        <dbReference type="SAM" id="MobiDB-lite"/>
    </source>
</evidence>
<organism evidence="2 3">
    <name type="scientific">Heracleum sosnowskyi</name>
    <dbReference type="NCBI Taxonomy" id="360622"/>
    <lineage>
        <taxon>Eukaryota</taxon>
        <taxon>Viridiplantae</taxon>
        <taxon>Streptophyta</taxon>
        <taxon>Embryophyta</taxon>
        <taxon>Tracheophyta</taxon>
        <taxon>Spermatophyta</taxon>
        <taxon>Magnoliopsida</taxon>
        <taxon>eudicotyledons</taxon>
        <taxon>Gunneridae</taxon>
        <taxon>Pentapetalae</taxon>
        <taxon>asterids</taxon>
        <taxon>campanulids</taxon>
        <taxon>Apiales</taxon>
        <taxon>Apiaceae</taxon>
        <taxon>Apioideae</taxon>
        <taxon>apioid superclade</taxon>
        <taxon>Tordylieae</taxon>
        <taxon>Tordyliinae</taxon>
        <taxon>Heracleum</taxon>
    </lineage>
</organism>
<keyword evidence="3" id="KW-1185">Reference proteome</keyword>
<dbReference type="EMBL" id="JAUIZM010000003">
    <property type="protein sequence ID" value="KAK1393870.1"/>
    <property type="molecule type" value="Genomic_DNA"/>
</dbReference>
<feature type="region of interest" description="Disordered" evidence="1">
    <location>
        <begin position="52"/>
        <end position="77"/>
    </location>
</feature>
<evidence type="ECO:0000313" key="3">
    <source>
        <dbReference type="Proteomes" id="UP001237642"/>
    </source>
</evidence>
<sequence>MNMNQYSLFEPFNTHCHQTSNKYHYHKKQKHIHSTQQAHLYQNSARKLPIYRNPNPQFPSQATHTSDPTRSVNSGLPRAIVIPPTPTLVKLTNTGKINKMMRNNQPGMMIFLRQTEDVHCILMAAKWDTHVIYRGQNYYTHLIAEFYANMEIKQRDGVFYFSSFVNGKNVYIDHYILNKSLRLGNRPSDLPCINIYEKFVFNQKEFEMFLGLFCDEDVPLGLCAKNCGISFRHFTPKYQKLAIILRENILPKPKHDRFFDFVDIKVMFQLVSNYVEFNINYVLVLNMIYAHLIDYMPYGLLITSIFETYYVQMSRVYTNKIDYFSVEGLVQDKIPLSECKPSTISPISIL</sequence>
<protein>
    <submittedName>
        <fullName evidence="2">Uncharacterized protein</fullName>
    </submittedName>
</protein>
<dbReference type="AlphaFoldDB" id="A0AAD8MXP6"/>
<gene>
    <name evidence="2" type="ORF">POM88_012926</name>
</gene>
<accession>A0AAD8MXP6</accession>
<feature type="compositionally biased region" description="Polar residues" evidence="1">
    <location>
        <begin position="54"/>
        <end position="74"/>
    </location>
</feature>
<proteinExistence type="predicted"/>
<evidence type="ECO:0000313" key="2">
    <source>
        <dbReference type="EMBL" id="KAK1393870.1"/>
    </source>
</evidence>
<reference evidence="2" key="1">
    <citation type="submission" date="2023-02" db="EMBL/GenBank/DDBJ databases">
        <title>Genome of toxic invasive species Heracleum sosnowskyi carries increased number of genes despite the absence of recent whole-genome duplications.</title>
        <authorList>
            <person name="Schelkunov M."/>
            <person name="Shtratnikova V."/>
            <person name="Makarenko M."/>
            <person name="Klepikova A."/>
            <person name="Omelchenko D."/>
            <person name="Novikova G."/>
            <person name="Obukhova E."/>
            <person name="Bogdanov V."/>
            <person name="Penin A."/>
            <person name="Logacheva M."/>
        </authorList>
    </citation>
    <scope>NUCLEOTIDE SEQUENCE</scope>
    <source>
        <strain evidence="2">Hsosn_3</strain>
        <tissue evidence="2">Leaf</tissue>
    </source>
</reference>
<comment type="caution">
    <text evidence="2">The sequence shown here is derived from an EMBL/GenBank/DDBJ whole genome shotgun (WGS) entry which is preliminary data.</text>
</comment>
<name>A0AAD8MXP6_9APIA</name>
<dbReference type="Proteomes" id="UP001237642">
    <property type="component" value="Unassembled WGS sequence"/>
</dbReference>
<reference evidence="2" key="2">
    <citation type="submission" date="2023-05" db="EMBL/GenBank/DDBJ databases">
        <authorList>
            <person name="Schelkunov M.I."/>
        </authorList>
    </citation>
    <scope>NUCLEOTIDE SEQUENCE</scope>
    <source>
        <strain evidence="2">Hsosn_3</strain>
        <tissue evidence="2">Leaf</tissue>
    </source>
</reference>